<name>A0A834T2S5_9FABA</name>
<sequence>MAADDTADSFVTSNVTASNETDATPVLIIGHKLNGHNAVTAMVSDPTSAHVAQSGFGIRKDDW</sequence>
<dbReference type="Proteomes" id="UP000634136">
    <property type="component" value="Unassembled WGS sequence"/>
</dbReference>
<organism evidence="1 2">
    <name type="scientific">Senna tora</name>
    <dbReference type="NCBI Taxonomy" id="362788"/>
    <lineage>
        <taxon>Eukaryota</taxon>
        <taxon>Viridiplantae</taxon>
        <taxon>Streptophyta</taxon>
        <taxon>Embryophyta</taxon>
        <taxon>Tracheophyta</taxon>
        <taxon>Spermatophyta</taxon>
        <taxon>Magnoliopsida</taxon>
        <taxon>eudicotyledons</taxon>
        <taxon>Gunneridae</taxon>
        <taxon>Pentapetalae</taxon>
        <taxon>rosids</taxon>
        <taxon>fabids</taxon>
        <taxon>Fabales</taxon>
        <taxon>Fabaceae</taxon>
        <taxon>Caesalpinioideae</taxon>
        <taxon>Cassia clade</taxon>
        <taxon>Senna</taxon>
    </lineage>
</organism>
<proteinExistence type="predicted"/>
<protein>
    <submittedName>
        <fullName evidence="1">Uncharacterized protein</fullName>
    </submittedName>
</protein>
<dbReference type="AlphaFoldDB" id="A0A834T2S5"/>
<accession>A0A834T2S5</accession>
<evidence type="ECO:0000313" key="1">
    <source>
        <dbReference type="EMBL" id="KAF7808214.1"/>
    </source>
</evidence>
<dbReference type="EMBL" id="JAAIUW010000011">
    <property type="protein sequence ID" value="KAF7808214.1"/>
    <property type="molecule type" value="Genomic_DNA"/>
</dbReference>
<keyword evidence="2" id="KW-1185">Reference proteome</keyword>
<reference evidence="1" key="1">
    <citation type="submission" date="2020-09" db="EMBL/GenBank/DDBJ databases">
        <title>Genome-Enabled Discovery of Anthraquinone Biosynthesis in Senna tora.</title>
        <authorList>
            <person name="Kang S.-H."/>
            <person name="Pandey R.P."/>
            <person name="Lee C.-M."/>
            <person name="Sim J.-S."/>
            <person name="Jeong J.-T."/>
            <person name="Choi B.-S."/>
            <person name="Jung M."/>
            <person name="Ginzburg D."/>
            <person name="Zhao K."/>
            <person name="Won S.Y."/>
            <person name="Oh T.-J."/>
            <person name="Yu Y."/>
            <person name="Kim N.-H."/>
            <person name="Lee O.R."/>
            <person name="Lee T.-H."/>
            <person name="Bashyal P."/>
            <person name="Kim T.-S."/>
            <person name="Lee W.-H."/>
            <person name="Kawkins C."/>
            <person name="Kim C.-K."/>
            <person name="Kim J.S."/>
            <person name="Ahn B.O."/>
            <person name="Rhee S.Y."/>
            <person name="Sohng J.K."/>
        </authorList>
    </citation>
    <scope>NUCLEOTIDE SEQUENCE</scope>
    <source>
        <tissue evidence="1">Leaf</tissue>
    </source>
</reference>
<evidence type="ECO:0000313" key="2">
    <source>
        <dbReference type="Proteomes" id="UP000634136"/>
    </source>
</evidence>
<gene>
    <name evidence="1" type="ORF">G2W53_034957</name>
</gene>
<comment type="caution">
    <text evidence="1">The sequence shown here is derived from an EMBL/GenBank/DDBJ whole genome shotgun (WGS) entry which is preliminary data.</text>
</comment>